<dbReference type="Pfam" id="PF01323">
    <property type="entry name" value="DSBA"/>
    <property type="match status" value="1"/>
</dbReference>
<keyword evidence="3" id="KW-1185">Reference proteome</keyword>
<dbReference type="Gene3D" id="3.40.30.10">
    <property type="entry name" value="Glutaredoxin"/>
    <property type="match status" value="1"/>
</dbReference>
<dbReference type="InterPro" id="IPR001853">
    <property type="entry name" value="DSBA-like_thioredoxin_dom"/>
</dbReference>
<evidence type="ECO:0000313" key="3">
    <source>
        <dbReference type="Proteomes" id="UP000239480"/>
    </source>
</evidence>
<gene>
    <name evidence="2" type="ORF">CLV78_11092</name>
</gene>
<proteinExistence type="predicted"/>
<dbReference type="SUPFAM" id="SSF52833">
    <property type="entry name" value="Thioredoxin-like"/>
    <property type="match status" value="1"/>
</dbReference>
<feature type="domain" description="DSBA-like thioredoxin" evidence="1">
    <location>
        <begin position="71"/>
        <end position="210"/>
    </location>
</feature>
<dbReference type="EMBL" id="PVTD01000010">
    <property type="protein sequence ID" value="PRY21218.1"/>
    <property type="molecule type" value="Genomic_DNA"/>
</dbReference>
<keyword evidence="2" id="KW-0413">Isomerase</keyword>
<protein>
    <submittedName>
        <fullName evidence="2">Protein-disulfide isomerase</fullName>
    </submittedName>
</protein>
<sequence length="222" mass="23594">MAGTVSGLLRRRGDGMDIAPHPRVPGFYSLKAGNVTGRLPDPFFGLEDATEPPPGDLARLFQPLDEGAVPVASFSDYNCPYCRAVSRLLQSEASSGGIDITWHELPLLGPGSVEGARAALAARLQGRYLAMHTRLMSSRFQPNAAYLREISSELGLDADRLLSDMYGASVQNALAESAGLAQLFGIHGTPALVVGRVLVLGNLRQSDLRALVAREAQSPARG</sequence>
<evidence type="ECO:0000313" key="2">
    <source>
        <dbReference type="EMBL" id="PRY21218.1"/>
    </source>
</evidence>
<name>A0A2T0RJ90_9RHOB</name>
<dbReference type="GO" id="GO:0016853">
    <property type="term" value="F:isomerase activity"/>
    <property type="evidence" value="ECO:0007669"/>
    <property type="project" value="UniProtKB-KW"/>
</dbReference>
<comment type="caution">
    <text evidence="2">The sequence shown here is derived from an EMBL/GenBank/DDBJ whole genome shotgun (WGS) entry which is preliminary data.</text>
</comment>
<accession>A0A2T0RJ90</accession>
<dbReference type="AlphaFoldDB" id="A0A2T0RJ90"/>
<evidence type="ECO:0000259" key="1">
    <source>
        <dbReference type="Pfam" id="PF01323"/>
    </source>
</evidence>
<dbReference type="Proteomes" id="UP000239480">
    <property type="component" value="Unassembled WGS sequence"/>
</dbReference>
<reference evidence="2 3" key="1">
    <citation type="submission" date="2018-03" db="EMBL/GenBank/DDBJ databases">
        <title>Genomic Encyclopedia of Archaeal and Bacterial Type Strains, Phase II (KMG-II): from individual species to whole genera.</title>
        <authorList>
            <person name="Goeker M."/>
        </authorList>
    </citation>
    <scope>NUCLEOTIDE SEQUENCE [LARGE SCALE GENOMIC DNA]</scope>
    <source>
        <strain evidence="2 3">DSM 29328</strain>
    </source>
</reference>
<dbReference type="InterPro" id="IPR036249">
    <property type="entry name" value="Thioredoxin-like_sf"/>
</dbReference>
<organism evidence="2 3">
    <name type="scientific">Aliiruegeria haliotis</name>
    <dbReference type="NCBI Taxonomy" id="1280846"/>
    <lineage>
        <taxon>Bacteria</taxon>
        <taxon>Pseudomonadati</taxon>
        <taxon>Pseudomonadota</taxon>
        <taxon>Alphaproteobacteria</taxon>
        <taxon>Rhodobacterales</taxon>
        <taxon>Roseobacteraceae</taxon>
        <taxon>Aliiruegeria</taxon>
    </lineage>
</organism>
<dbReference type="GO" id="GO:0016491">
    <property type="term" value="F:oxidoreductase activity"/>
    <property type="evidence" value="ECO:0007669"/>
    <property type="project" value="InterPro"/>
</dbReference>